<accession>Q01PN6</accession>
<reference evidence="6" key="1">
    <citation type="submission" date="2006-10" db="EMBL/GenBank/DDBJ databases">
        <title>Complete sequence of Solibacter usitatus Ellin6076.</title>
        <authorList>
            <consortium name="US DOE Joint Genome Institute"/>
            <person name="Copeland A."/>
            <person name="Lucas S."/>
            <person name="Lapidus A."/>
            <person name="Barry K."/>
            <person name="Detter J.C."/>
            <person name="Glavina del Rio T."/>
            <person name="Hammon N."/>
            <person name="Israni S."/>
            <person name="Dalin E."/>
            <person name="Tice H."/>
            <person name="Pitluck S."/>
            <person name="Thompson L.S."/>
            <person name="Brettin T."/>
            <person name="Bruce D."/>
            <person name="Han C."/>
            <person name="Tapia R."/>
            <person name="Gilna P."/>
            <person name="Schmutz J."/>
            <person name="Larimer F."/>
            <person name="Land M."/>
            <person name="Hauser L."/>
            <person name="Kyrpides N."/>
            <person name="Mikhailova N."/>
            <person name="Janssen P.H."/>
            <person name="Kuske C.R."/>
            <person name="Richardson P."/>
        </authorList>
    </citation>
    <scope>NUCLEOTIDE SEQUENCE</scope>
    <source>
        <strain evidence="6">Ellin6076</strain>
    </source>
</reference>
<evidence type="ECO:0000256" key="2">
    <source>
        <dbReference type="ARBA" id="ARBA00038209"/>
    </source>
</evidence>
<dbReference type="Pfam" id="PF02350">
    <property type="entry name" value="Epimerase_2"/>
    <property type="match status" value="1"/>
</dbReference>
<gene>
    <name evidence="6" type="ordered locus">Acid_7476</name>
</gene>
<dbReference type="FunCoup" id="Q01PN6">
    <property type="interactions" value="434"/>
</dbReference>
<dbReference type="STRING" id="234267.Acid_7476"/>
<dbReference type="PANTHER" id="PTHR43174">
    <property type="entry name" value="UDP-N-ACETYLGLUCOSAMINE 2-EPIMERASE"/>
    <property type="match status" value="1"/>
</dbReference>
<protein>
    <recommendedName>
        <fullName evidence="3">UDP-N-acetylglucosamine 2-epimerase (non-hydrolyzing)</fullName>
        <ecNumber evidence="3">5.1.3.14</ecNumber>
    </recommendedName>
</protein>
<evidence type="ECO:0000259" key="5">
    <source>
        <dbReference type="Pfam" id="PF02350"/>
    </source>
</evidence>
<dbReference type="PANTHER" id="PTHR43174:SF2">
    <property type="entry name" value="UDP-N-ACETYLGLUCOSAMINE 2-EPIMERASE"/>
    <property type="match status" value="1"/>
</dbReference>
<evidence type="ECO:0000256" key="3">
    <source>
        <dbReference type="ARBA" id="ARBA00038858"/>
    </source>
</evidence>
<dbReference type="InParanoid" id="Q01PN6"/>
<evidence type="ECO:0000256" key="1">
    <source>
        <dbReference type="ARBA" id="ARBA00023235"/>
    </source>
</evidence>
<dbReference type="InterPro" id="IPR003331">
    <property type="entry name" value="UDP_GlcNAc_Epimerase_2_dom"/>
</dbReference>
<evidence type="ECO:0000256" key="4">
    <source>
        <dbReference type="RuleBase" id="RU003513"/>
    </source>
</evidence>
<evidence type="ECO:0000313" key="6">
    <source>
        <dbReference type="EMBL" id="ABJ88384.1"/>
    </source>
</evidence>
<dbReference type="NCBIfam" id="TIGR00236">
    <property type="entry name" value="wecB"/>
    <property type="match status" value="1"/>
</dbReference>
<dbReference type="SUPFAM" id="SSF53756">
    <property type="entry name" value="UDP-Glycosyltransferase/glycogen phosphorylase"/>
    <property type="match status" value="1"/>
</dbReference>
<name>Q01PN6_SOLUE</name>
<dbReference type="CDD" id="cd03786">
    <property type="entry name" value="GTB_UDP-GlcNAc_2-Epimerase"/>
    <property type="match status" value="1"/>
</dbReference>
<dbReference type="InterPro" id="IPR029767">
    <property type="entry name" value="WecB-like"/>
</dbReference>
<dbReference type="HOGENOM" id="CLU_041674_1_0_0"/>
<feature type="domain" description="UDP-N-acetylglucosamine 2-epimerase" evidence="5">
    <location>
        <begin position="33"/>
        <end position="372"/>
    </location>
</feature>
<dbReference type="EC" id="5.1.3.14" evidence="3"/>
<proteinExistence type="inferred from homology"/>
<dbReference type="eggNOG" id="COG0381">
    <property type="taxonomic scope" value="Bacteria"/>
</dbReference>
<dbReference type="GO" id="GO:0008761">
    <property type="term" value="F:UDP-N-acetylglucosamine 2-epimerase activity"/>
    <property type="evidence" value="ECO:0007669"/>
    <property type="project" value="UniProtKB-EC"/>
</dbReference>
<keyword evidence="1 4" id="KW-0413">Isomerase</keyword>
<dbReference type="OrthoDB" id="9803238at2"/>
<dbReference type="AlphaFoldDB" id="Q01PN6"/>
<dbReference type="KEGG" id="sus:Acid_7476"/>
<dbReference type="Gene3D" id="3.40.50.2000">
    <property type="entry name" value="Glycogen Phosphorylase B"/>
    <property type="match status" value="2"/>
</dbReference>
<sequence precursor="true">MIGVVRPTHVLLVFGTRPEAIKLCPVLLHMRQRPEQFAVEACVTGQHRGMLDQVLAAFQVTPEYDLDVMRPGQSLAQSSARILSQLEPVLAEARPDMVLVQGDTTSTLCGALGAFYRGIPVGHVEAGLRTGDLQEPFPEEMNRVVTTRLAHLHFAPTPLAAERLAAENVPCERIFVTGNSGIDAVLYIRDALESGASPAPAWEQLDASKRLVVVTAHRRESFGEGFERICRALARLAERHDVQIAYPVHRNPSVMEPVYRLLGDRPNVLLLDPLDYVPFVDLMRRAALILTDSGGIQEEGPSLGKPILVMREKTERPEAVEAGTVRLVGTSEETIVREACLLLDSEGERRRMSRVHNPYGDGQASRRIADAIAAHRAEGLR</sequence>
<comment type="similarity">
    <text evidence="2 4">Belongs to the UDP-N-acetylglucosamine 2-epimerase family.</text>
</comment>
<dbReference type="EMBL" id="CP000473">
    <property type="protein sequence ID" value="ABJ88384.1"/>
    <property type="molecule type" value="Genomic_DNA"/>
</dbReference>
<organism evidence="6">
    <name type="scientific">Solibacter usitatus (strain Ellin6076)</name>
    <dbReference type="NCBI Taxonomy" id="234267"/>
    <lineage>
        <taxon>Bacteria</taxon>
        <taxon>Pseudomonadati</taxon>
        <taxon>Acidobacteriota</taxon>
        <taxon>Terriglobia</taxon>
        <taxon>Bryobacterales</taxon>
        <taxon>Solibacteraceae</taxon>
        <taxon>Candidatus Solibacter</taxon>
    </lineage>
</organism>